<evidence type="ECO:0000256" key="1">
    <source>
        <dbReference type="ARBA" id="ARBA00009798"/>
    </source>
</evidence>
<name>A0A2V1GY47_9GAMM</name>
<dbReference type="Gene3D" id="3.90.960.10">
    <property type="entry name" value="YbaK/aminoacyl-tRNA synthetase-associated domain"/>
    <property type="match status" value="1"/>
</dbReference>
<feature type="domain" description="YbaK/aminoacyl-tRNA synthetase-associated" evidence="5">
    <location>
        <begin position="32"/>
        <end position="144"/>
    </location>
</feature>
<organism evidence="6 7">
    <name type="scientific">Pelagibaculum spongiae</name>
    <dbReference type="NCBI Taxonomy" id="2080658"/>
    <lineage>
        <taxon>Bacteria</taxon>
        <taxon>Pseudomonadati</taxon>
        <taxon>Pseudomonadota</taxon>
        <taxon>Gammaproteobacteria</taxon>
        <taxon>Oceanospirillales</taxon>
        <taxon>Pelagibaculum</taxon>
    </lineage>
</organism>
<keyword evidence="2 4" id="KW-0648">Protein biosynthesis</keyword>
<dbReference type="PANTHER" id="PTHR30411">
    <property type="entry name" value="CYTOPLASMIC PROTEIN"/>
    <property type="match status" value="1"/>
</dbReference>
<dbReference type="GO" id="GO:0016829">
    <property type="term" value="F:lyase activity"/>
    <property type="evidence" value="ECO:0007669"/>
    <property type="project" value="UniProtKB-KW"/>
</dbReference>
<comment type="similarity">
    <text evidence="1 4">Belongs to the prolyl-tRNA editing family. YbaK/EbsC subfamily.</text>
</comment>
<dbReference type="EC" id="4.2.-.-" evidence="4"/>
<dbReference type="GO" id="GO:0002161">
    <property type="term" value="F:aminoacyl-tRNA deacylase activity"/>
    <property type="evidence" value="ECO:0007669"/>
    <property type="project" value="InterPro"/>
</dbReference>
<dbReference type="PANTHER" id="PTHR30411:SF0">
    <property type="entry name" value="CYS-TRNA(PRO)_CYS-TRNA(CYS) DEACYLASE YBAK"/>
    <property type="match status" value="1"/>
</dbReference>
<dbReference type="Proteomes" id="UP000244906">
    <property type="component" value="Unassembled WGS sequence"/>
</dbReference>
<dbReference type="Pfam" id="PF04073">
    <property type="entry name" value="tRNA_edit"/>
    <property type="match status" value="1"/>
</dbReference>
<sequence>MTPAINLAKKAKITHRVVKYQHDARAQSYGIEAAQVLGLNPQQVFKTLLAELDNGELVVGMVPVCCKLDLKKLAKVAGARKAAMADPSKAEKVTGYVTGGISPLGQKKRLRSFLDLSAEDFAEIHVSAGRRGLEIALAPSDLINLLDGKLVAIACE</sequence>
<dbReference type="SUPFAM" id="SSF55826">
    <property type="entry name" value="YbaK/ProRS associated domain"/>
    <property type="match status" value="1"/>
</dbReference>
<reference evidence="6 7" key="1">
    <citation type="submission" date="2018-04" db="EMBL/GenBank/DDBJ databases">
        <title>Thalassorhabdus spongiae gen. nov., sp. nov., isolated from a marine sponge in South-West Iceland.</title>
        <authorList>
            <person name="Knobloch S."/>
            <person name="Daussin A."/>
            <person name="Johannsson R."/>
            <person name="Marteinsson V.T."/>
        </authorList>
    </citation>
    <scope>NUCLEOTIDE SEQUENCE [LARGE SCALE GENOMIC DNA]</scope>
    <source>
        <strain evidence="6 7">Hp12</strain>
    </source>
</reference>
<protein>
    <recommendedName>
        <fullName evidence="4">Cys-tRNA(Pro)/Cys-tRNA(Cys) deacylase</fullName>
        <ecNumber evidence="4">4.2.-.-</ecNumber>
    </recommendedName>
</protein>
<dbReference type="RefSeq" id="WP_116687850.1">
    <property type="nucleotide sequence ID" value="NZ_CAWNYD010000006.1"/>
</dbReference>
<dbReference type="GO" id="GO:0006412">
    <property type="term" value="P:translation"/>
    <property type="evidence" value="ECO:0007669"/>
    <property type="project" value="UniProtKB-KW"/>
</dbReference>
<dbReference type="NCBIfam" id="TIGR00011">
    <property type="entry name" value="YbaK_EbsC"/>
    <property type="match status" value="1"/>
</dbReference>
<evidence type="ECO:0000256" key="3">
    <source>
        <dbReference type="ARBA" id="ARBA00023239"/>
    </source>
</evidence>
<dbReference type="PIRSF" id="PIRSF006181">
    <property type="entry name" value="EbsC_YbaK"/>
    <property type="match status" value="1"/>
</dbReference>
<evidence type="ECO:0000259" key="5">
    <source>
        <dbReference type="Pfam" id="PF04073"/>
    </source>
</evidence>
<evidence type="ECO:0000313" key="6">
    <source>
        <dbReference type="EMBL" id="PVZ67655.1"/>
    </source>
</evidence>
<keyword evidence="3 4" id="KW-0456">Lyase</keyword>
<accession>A0A2V1GY47</accession>
<dbReference type="CDD" id="cd00002">
    <property type="entry name" value="YbaK_deacylase"/>
    <property type="match status" value="1"/>
</dbReference>
<dbReference type="EMBL" id="QDDL01000006">
    <property type="protein sequence ID" value="PVZ67655.1"/>
    <property type="molecule type" value="Genomic_DNA"/>
</dbReference>
<dbReference type="OrthoDB" id="9809296at2"/>
<dbReference type="InterPro" id="IPR007214">
    <property type="entry name" value="YbaK/aa-tRNA-synth-assoc-dom"/>
</dbReference>
<evidence type="ECO:0000256" key="2">
    <source>
        <dbReference type="ARBA" id="ARBA00022917"/>
    </source>
</evidence>
<comment type="caution">
    <text evidence="6">The sequence shown here is derived from an EMBL/GenBank/DDBJ whole genome shotgun (WGS) entry which is preliminary data.</text>
</comment>
<dbReference type="AlphaFoldDB" id="A0A2V1GY47"/>
<keyword evidence="7" id="KW-1185">Reference proteome</keyword>
<dbReference type="InterPro" id="IPR036754">
    <property type="entry name" value="YbaK/aa-tRNA-synt-asso_dom_sf"/>
</dbReference>
<gene>
    <name evidence="6" type="primary">ybaK</name>
    <name evidence="6" type="ORF">DC094_14555</name>
</gene>
<dbReference type="InterPro" id="IPR004369">
    <property type="entry name" value="Prolyl-tRNA_editing_YbaK/EbsC"/>
</dbReference>
<evidence type="ECO:0000313" key="7">
    <source>
        <dbReference type="Proteomes" id="UP000244906"/>
    </source>
</evidence>
<evidence type="ECO:0000256" key="4">
    <source>
        <dbReference type="PIRNR" id="PIRNR006181"/>
    </source>
</evidence>
<proteinExistence type="inferred from homology"/>